<keyword evidence="3" id="KW-1185">Reference proteome</keyword>
<evidence type="ECO:0000256" key="1">
    <source>
        <dbReference type="SAM" id="Phobius"/>
    </source>
</evidence>
<accession>A0A151GH00</accession>
<proteinExistence type="predicted"/>
<comment type="caution">
    <text evidence="2">The sequence shown here is derived from an EMBL/GenBank/DDBJ whole genome shotgun (WGS) entry which is preliminary data.</text>
</comment>
<dbReference type="Proteomes" id="UP000076580">
    <property type="component" value="Chromosome 02"/>
</dbReference>
<dbReference type="InParanoid" id="A0A151GH00"/>
<keyword evidence="1" id="KW-1133">Transmembrane helix</keyword>
<evidence type="ECO:0000313" key="3">
    <source>
        <dbReference type="Proteomes" id="UP000076580"/>
    </source>
</evidence>
<feature type="transmembrane region" description="Helical" evidence="1">
    <location>
        <begin position="12"/>
        <end position="38"/>
    </location>
</feature>
<evidence type="ECO:0000313" key="2">
    <source>
        <dbReference type="EMBL" id="KYK56342.1"/>
    </source>
</evidence>
<reference evidence="2 3" key="1">
    <citation type="journal article" date="2016" name="Sci. Rep.">
        <title>Insights into Adaptations to a Near-Obligate Nematode Endoparasitic Lifestyle from the Finished Genome of Drechmeria coniospora.</title>
        <authorList>
            <person name="Zhang L."/>
            <person name="Zhou Z."/>
            <person name="Guo Q."/>
            <person name="Fokkens L."/>
            <person name="Miskei M."/>
            <person name="Pocsi I."/>
            <person name="Zhang W."/>
            <person name="Chen M."/>
            <person name="Wang L."/>
            <person name="Sun Y."/>
            <person name="Donzelli B.G."/>
            <person name="Gibson D.M."/>
            <person name="Nelson D.R."/>
            <person name="Luo J.G."/>
            <person name="Rep M."/>
            <person name="Liu H."/>
            <person name="Yang S."/>
            <person name="Wang J."/>
            <person name="Krasnoff S.B."/>
            <person name="Xu Y."/>
            <person name="Molnar I."/>
            <person name="Lin M."/>
        </authorList>
    </citation>
    <scope>NUCLEOTIDE SEQUENCE [LARGE SCALE GENOMIC DNA]</scope>
    <source>
        <strain evidence="2 3">ARSEF 6962</strain>
    </source>
</reference>
<keyword evidence="1" id="KW-0812">Transmembrane</keyword>
<name>A0A151GH00_DRECN</name>
<sequence length="206" mass="23315">MFCGNAIHTSKYYILPLSSLLLQMKFIAVLFFAALAFAAPSYPADHSTAIEDDARLLPLSMDYFYKHIKGYELGSNDTAKLSQQIIGVADACYDKLLTTGNLTTANAKNLSEIFKETEDMTTLISKALIEKRQDISEAAACRDFERYLKEIYVHLHEFFDLAQRLWPVNRLPTAAQQYTPILEILTKVQTEFSKEKCKDAIIPTLT</sequence>
<organism evidence="2 3">
    <name type="scientific">Drechmeria coniospora</name>
    <name type="common">Nematophagous fungus</name>
    <name type="synonym">Meria coniospora</name>
    <dbReference type="NCBI Taxonomy" id="98403"/>
    <lineage>
        <taxon>Eukaryota</taxon>
        <taxon>Fungi</taxon>
        <taxon>Dikarya</taxon>
        <taxon>Ascomycota</taxon>
        <taxon>Pezizomycotina</taxon>
        <taxon>Sordariomycetes</taxon>
        <taxon>Hypocreomycetidae</taxon>
        <taxon>Hypocreales</taxon>
        <taxon>Ophiocordycipitaceae</taxon>
        <taxon>Drechmeria</taxon>
    </lineage>
</organism>
<dbReference type="EMBL" id="LAYC01000002">
    <property type="protein sequence ID" value="KYK56342.1"/>
    <property type="molecule type" value="Genomic_DNA"/>
</dbReference>
<dbReference type="AlphaFoldDB" id="A0A151GH00"/>
<protein>
    <submittedName>
        <fullName evidence="2">Uncharacterized protein</fullName>
    </submittedName>
</protein>
<keyword evidence="1" id="KW-0472">Membrane</keyword>
<gene>
    <name evidence="2" type="ORF">DCS_03340</name>
</gene>
<dbReference type="RefSeq" id="XP_040655694.1">
    <property type="nucleotide sequence ID" value="XM_040800661.1"/>
</dbReference>
<dbReference type="GeneID" id="63715983"/>